<evidence type="ECO:0000256" key="2">
    <source>
        <dbReference type="ARBA" id="ARBA00006337"/>
    </source>
</evidence>
<dbReference type="GO" id="GO:0050660">
    <property type="term" value="F:flavin adenine dinucleotide binding"/>
    <property type="evidence" value="ECO:0007669"/>
    <property type="project" value="InterPro"/>
</dbReference>
<protein>
    <submittedName>
        <fullName evidence="12">HlyC/CorC family transporter</fullName>
    </submittedName>
</protein>
<dbReference type="PROSITE" id="PS51371">
    <property type="entry name" value="CBS"/>
    <property type="match status" value="2"/>
</dbReference>
<evidence type="ECO:0000256" key="7">
    <source>
        <dbReference type="ARBA" id="ARBA00023122"/>
    </source>
</evidence>
<proteinExistence type="inferred from homology"/>
<dbReference type="InterPro" id="IPR016169">
    <property type="entry name" value="FAD-bd_PCMH_sub2"/>
</dbReference>
<dbReference type="InterPro" id="IPR005170">
    <property type="entry name" value="Transptr-assoc_dom"/>
</dbReference>
<dbReference type="InterPro" id="IPR000644">
    <property type="entry name" value="CBS_dom"/>
</dbReference>
<reference evidence="12 13" key="1">
    <citation type="submission" date="2020-02" db="EMBL/GenBank/DDBJ databases">
        <title>Draft genome sequence of Limisphaera ngatamarikiensis NGM72.4T, a thermophilic Verrucomicrobia grouped in subdivision 3.</title>
        <authorList>
            <person name="Carere C.R."/>
            <person name="Steen J."/>
            <person name="Hugenholtz P."/>
            <person name="Stott M.B."/>
        </authorList>
    </citation>
    <scope>NUCLEOTIDE SEQUENCE [LARGE SCALE GENOMIC DNA]</scope>
    <source>
        <strain evidence="12 13">NGM72.4</strain>
    </source>
</reference>
<comment type="subcellular location">
    <subcellularLocation>
        <location evidence="1">Cell membrane</location>
        <topology evidence="1">Multi-pass membrane protein</topology>
    </subcellularLocation>
</comment>
<dbReference type="InterPro" id="IPR044751">
    <property type="entry name" value="Ion_transp-like_CBS"/>
</dbReference>
<comment type="similarity">
    <text evidence="2">Belongs to the UPF0053 family.</text>
</comment>
<comment type="caution">
    <text evidence="12">The sequence shown here is derived from an EMBL/GenBank/DDBJ whole genome shotgun (WGS) entry which is preliminary data.</text>
</comment>
<dbReference type="InterPro" id="IPR036318">
    <property type="entry name" value="FAD-bd_PCMH-like_sf"/>
</dbReference>
<evidence type="ECO:0000256" key="9">
    <source>
        <dbReference type="PROSITE-ProRule" id="PRU00703"/>
    </source>
</evidence>
<organism evidence="12 13">
    <name type="scientific">Limisphaera ngatamarikiensis</name>
    <dbReference type="NCBI Taxonomy" id="1324935"/>
    <lineage>
        <taxon>Bacteria</taxon>
        <taxon>Pseudomonadati</taxon>
        <taxon>Verrucomicrobiota</taxon>
        <taxon>Verrucomicrobiia</taxon>
        <taxon>Limisphaerales</taxon>
        <taxon>Limisphaeraceae</taxon>
        <taxon>Limisphaera</taxon>
    </lineage>
</organism>
<keyword evidence="13" id="KW-1185">Reference proteome</keyword>
<feature type="domain" description="CBS" evidence="11">
    <location>
        <begin position="240"/>
        <end position="299"/>
    </location>
</feature>
<keyword evidence="8 10" id="KW-0472">Membrane</keyword>
<name>A0A6M1RW96_9BACT</name>
<evidence type="ECO:0000256" key="6">
    <source>
        <dbReference type="ARBA" id="ARBA00022989"/>
    </source>
</evidence>
<evidence type="ECO:0000256" key="4">
    <source>
        <dbReference type="ARBA" id="ARBA00022692"/>
    </source>
</evidence>
<dbReference type="PANTHER" id="PTHR22777">
    <property type="entry name" value="HEMOLYSIN-RELATED"/>
    <property type="match status" value="1"/>
</dbReference>
<dbReference type="Gene3D" id="3.10.580.10">
    <property type="entry name" value="CBS-domain"/>
    <property type="match status" value="1"/>
</dbReference>
<evidence type="ECO:0000256" key="3">
    <source>
        <dbReference type="ARBA" id="ARBA00022475"/>
    </source>
</evidence>
<evidence type="ECO:0000259" key="11">
    <source>
        <dbReference type="PROSITE" id="PS51371"/>
    </source>
</evidence>
<accession>A0A6M1RW96</accession>
<dbReference type="EMBL" id="JAAKYA010000064">
    <property type="protein sequence ID" value="NGO39634.1"/>
    <property type="molecule type" value="Genomic_DNA"/>
</dbReference>
<evidence type="ECO:0000256" key="10">
    <source>
        <dbReference type="SAM" id="Phobius"/>
    </source>
</evidence>
<keyword evidence="4 10" id="KW-0812">Transmembrane</keyword>
<dbReference type="GO" id="GO:0005886">
    <property type="term" value="C:plasma membrane"/>
    <property type="evidence" value="ECO:0007669"/>
    <property type="project" value="UniProtKB-SubCell"/>
</dbReference>
<keyword evidence="7 9" id="KW-0129">CBS domain</keyword>
<dbReference type="SMART" id="SM01091">
    <property type="entry name" value="CorC_HlyC"/>
    <property type="match status" value="1"/>
</dbReference>
<keyword evidence="3" id="KW-1003">Cell membrane</keyword>
<dbReference type="PANTHER" id="PTHR22777:SF32">
    <property type="entry name" value="UPF0053 INNER MEMBRANE PROTEIN YFJD"/>
    <property type="match status" value="1"/>
</dbReference>
<evidence type="ECO:0000256" key="1">
    <source>
        <dbReference type="ARBA" id="ARBA00004651"/>
    </source>
</evidence>
<dbReference type="Pfam" id="PF00571">
    <property type="entry name" value="CBS"/>
    <property type="match status" value="2"/>
</dbReference>
<dbReference type="Gene3D" id="3.30.465.10">
    <property type="match status" value="1"/>
</dbReference>
<evidence type="ECO:0000313" key="13">
    <source>
        <dbReference type="Proteomes" id="UP000477311"/>
    </source>
</evidence>
<keyword evidence="5" id="KW-0677">Repeat</keyword>
<feature type="transmembrane region" description="Helical" evidence="10">
    <location>
        <begin position="38"/>
        <end position="64"/>
    </location>
</feature>
<dbReference type="AlphaFoldDB" id="A0A6M1RW96"/>
<evidence type="ECO:0000256" key="8">
    <source>
        <dbReference type="ARBA" id="ARBA00023136"/>
    </source>
</evidence>
<dbReference type="SUPFAM" id="SSF54631">
    <property type="entry name" value="CBS-domain pair"/>
    <property type="match status" value="1"/>
</dbReference>
<evidence type="ECO:0000256" key="5">
    <source>
        <dbReference type="ARBA" id="ARBA00022737"/>
    </source>
</evidence>
<dbReference type="InterPro" id="IPR046342">
    <property type="entry name" value="CBS_dom_sf"/>
</dbReference>
<dbReference type="SUPFAM" id="SSF56176">
    <property type="entry name" value="FAD-binding/transporter-associated domain-like"/>
    <property type="match status" value="1"/>
</dbReference>
<dbReference type="Pfam" id="PF01595">
    <property type="entry name" value="CNNM"/>
    <property type="match status" value="1"/>
</dbReference>
<keyword evidence="6 10" id="KW-1133">Transmembrane helix</keyword>
<dbReference type="Proteomes" id="UP000477311">
    <property type="component" value="Unassembled WGS sequence"/>
</dbReference>
<dbReference type="InterPro" id="IPR002550">
    <property type="entry name" value="CNNM"/>
</dbReference>
<feature type="domain" description="CBS" evidence="11">
    <location>
        <begin position="300"/>
        <end position="356"/>
    </location>
</feature>
<evidence type="ECO:0000313" key="12">
    <source>
        <dbReference type="EMBL" id="NGO39634.1"/>
    </source>
</evidence>
<gene>
    <name evidence="12" type="ORF">G4L39_09535</name>
</gene>
<dbReference type="CDD" id="cd04590">
    <property type="entry name" value="CBS_pair_CorC_HlyC_assoc"/>
    <property type="match status" value="1"/>
</dbReference>
<sequence>MGLRRAGWSGGGAGHRLGRGSGLGCGLVFGHTGRVDDAAIGCLLLATVGAAGSFFFALAETAVFSLSQWQARRLAESDPVRGRLLGECLRQPESVLATMVLGNTLANGVLLGAGLWMALTGRWPWAGTVAGVLLVTLVGCEVLPKTLAVRKAGVWSLRVIRPLVWVHRVFRPLHGLAQAVHGRLLRWWGAVPNPATAGLSDEEYRELVELAYQQGSLVRGQRDLLLQIIGLDRRTVRDVMVPRAQMSWLRDDLPVEEMVREARRLRYRRLPLYDEEADTIVGILNVRTFLLDPHGDLAEVIEVPAFVPESMNLLQLLQSLQRQRRGMAIVLDEFGVLAGLVTLEDILTEVVGGRARPSVRRMRWERLGQGRWRVDGAVRLEDFERECPALAGVEEVETVAGLMLSLLGVVPARGESVEFRGLRLTAIEVDERRIRQVLVEQLKR</sequence>
<dbReference type="Pfam" id="PF03471">
    <property type="entry name" value="CorC_HlyC"/>
    <property type="match status" value="1"/>
</dbReference>